<name>A0A6P1SUW8_9RHOB</name>
<dbReference type="Proteomes" id="UP000464495">
    <property type="component" value="Chromosome"/>
</dbReference>
<dbReference type="KEGG" id="amaq:GO499_04420"/>
<organism evidence="2 3">
    <name type="scientific">Algicella marina</name>
    <dbReference type="NCBI Taxonomy" id="2683284"/>
    <lineage>
        <taxon>Bacteria</taxon>
        <taxon>Pseudomonadati</taxon>
        <taxon>Pseudomonadota</taxon>
        <taxon>Alphaproteobacteria</taxon>
        <taxon>Rhodobacterales</taxon>
        <taxon>Paracoccaceae</taxon>
        <taxon>Algicella</taxon>
    </lineage>
</organism>
<dbReference type="AlphaFoldDB" id="A0A6P1SUW8"/>
<sequence>MHRLVALALLASLAACSGGETIYRGFAQPASAEAARAVPPVPLGL</sequence>
<proteinExistence type="predicted"/>
<reference evidence="2 3" key="1">
    <citation type="submission" date="2019-12" db="EMBL/GenBank/DDBJ databases">
        <title>Complete genome sequence of Algicella marina strain 9Alg 56(T) isolated from the red alga Tichocarpus crinitus.</title>
        <authorList>
            <person name="Kim S.-G."/>
            <person name="Nedashkovskaya O.I."/>
        </authorList>
    </citation>
    <scope>NUCLEOTIDE SEQUENCE [LARGE SCALE GENOMIC DNA]</scope>
    <source>
        <strain evidence="2 3">9Alg 56</strain>
    </source>
</reference>
<keyword evidence="3" id="KW-1185">Reference proteome</keyword>
<evidence type="ECO:0000313" key="2">
    <source>
        <dbReference type="EMBL" id="QHQ34484.1"/>
    </source>
</evidence>
<dbReference type="PROSITE" id="PS51257">
    <property type="entry name" value="PROKAR_LIPOPROTEIN"/>
    <property type="match status" value="1"/>
</dbReference>
<protein>
    <submittedName>
        <fullName evidence="2">Uncharacterized protein</fullName>
    </submittedName>
</protein>
<keyword evidence="1" id="KW-0732">Signal</keyword>
<feature type="signal peptide" evidence="1">
    <location>
        <begin position="1"/>
        <end position="17"/>
    </location>
</feature>
<accession>A0A6P1SUW8</accession>
<evidence type="ECO:0000313" key="3">
    <source>
        <dbReference type="Proteomes" id="UP000464495"/>
    </source>
</evidence>
<dbReference type="RefSeq" id="WP_161861053.1">
    <property type="nucleotide sequence ID" value="NZ_CP046620.1"/>
</dbReference>
<feature type="chain" id="PRO_5026867558" evidence="1">
    <location>
        <begin position="18"/>
        <end position="45"/>
    </location>
</feature>
<dbReference type="EMBL" id="CP046620">
    <property type="protein sequence ID" value="QHQ34484.1"/>
    <property type="molecule type" value="Genomic_DNA"/>
</dbReference>
<gene>
    <name evidence="2" type="ORF">GO499_04420</name>
</gene>
<evidence type="ECO:0000256" key="1">
    <source>
        <dbReference type="SAM" id="SignalP"/>
    </source>
</evidence>